<dbReference type="EMBL" id="WPIN01000003">
    <property type="protein sequence ID" value="MVM30553.1"/>
    <property type="molecule type" value="Genomic_DNA"/>
</dbReference>
<dbReference type="InterPro" id="IPR036291">
    <property type="entry name" value="NAD(P)-bd_dom_sf"/>
</dbReference>
<dbReference type="PANTHER" id="PTHR43355">
    <property type="entry name" value="FLAVIN REDUCTASE (NADPH)"/>
    <property type="match status" value="1"/>
</dbReference>
<dbReference type="InterPro" id="IPR051606">
    <property type="entry name" value="Polyketide_Oxido-like"/>
</dbReference>
<evidence type="ECO:0000259" key="1">
    <source>
        <dbReference type="Pfam" id="PF13460"/>
    </source>
</evidence>
<dbReference type="Gene3D" id="3.40.50.720">
    <property type="entry name" value="NAD(P)-binding Rossmann-like Domain"/>
    <property type="match status" value="1"/>
</dbReference>
<dbReference type="CDD" id="cd05244">
    <property type="entry name" value="BVR-B_like_SDR_a"/>
    <property type="match status" value="1"/>
</dbReference>
<dbReference type="Proteomes" id="UP000436006">
    <property type="component" value="Unassembled WGS sequence"/>
</dbReference>
<dbReference type="GO" id="GO:0016646">
    <property type="term" value="F:oxidoreductase activity, acting on the CH-NH group of donors, NAD or NADP as acceptor"/>
    <property type="evidence" value="ECO:0007669"/>
    <property type="project" value="TreeGrafter"/>
</dbReference>
<comment type="caution">
    <text evidence="2">The sequence shown here is derived from an EMBL/GenBank/DDBJ whole genome shotgun (WGS) entry which is preliminary data.</text>
</comment>
<organism evidence="2 3">
    <name type="scientific">Spirosoma arboris</name>
    <dbReference type="NCBI Taxonomy" id="2682092"/>
    <lineage>
        <taxon>Bacteria</taxon>
        <taxon>Pseudomonadati</taxon>
        <taxon>Bacteroidota</taxon>
        <taxon>Cytophagia</taxon>
        <taxon>Cytophagales</taxon>
        <taxon>Cytophagaceae</taxon>
        <taxon>Spirosoma</taxon>
    </lineage>
</organism>
<proteinExistence type="predicted"/>
<reference evidence="2 3" key="1">
    <citation type="submission" date="2019-12" db="EMBL/GenBank/DDBJ databases">
        <title>Spirosoma sp. HMF4905 genome sequencing and assembly.</title>
        <authorList>
            <person name="Kang H."/>
            <person name="Cha I."/>
            <person name="Kim H."/>
            <person name="Joh K."/>
        </authorList>
    </citation>
    <scope>NUCLEOTIDE SEQUENCE [LARGE SCALE GENOMIC DNA]</scope>
    <source>
        <strain evidence="2 3">HMF4905</strain>
    </source>
</reference>
<dbReference type="Pfam" id="PF13460">
    <property type="entry name" value="NAD_binding_10"/>
    <property type="match status" value="1"/>
</dbReference>
<feature type="domain" description="NAD(P)-binding" evidence="1">
    <location>
        <begin position="7"/>
        <end position="199"/>
    </location>
</feature>
<sequence length="214" mass="22951">MKLAIIGASGFVGSALLTESLQRGHDVTAIVRHPEKITVKDPKLTIKQGDAEDADQVAELVAGHDAVLSAYNAGWTNPNLYDDFLKGSIAIEKGTQQAGVSRLLVVGGAGSLEAAPGVQLVDTPQFPAEWKAGATAARDYLNELRQNTTLDWTFLSPAIMLVPGERTGTFRLGTDQPVFNEKGESTISVTDLAVAVLDEIEQPQFIQKRFTLGY</sequence>
<name>A0A7K1S9P1_9BACT</name>
<dbReference type="SUPFAM" id="SSF51735">
    <property type="entry name" value="NAD(P)-binding Rossmann-fold domains"/>
    <property type="match status" value="1"/>
</dbReference>
<protein>
    <submittedName>
        <fullName evidence="2">NAD(P)H-binding protein</fullName>
    </submittedName>
</protein>
<accession>A0A7K1S9P1</accession>
<dbReference type="InterPro" id="IPR016040">
    <property type="entry name" value="NAD(P)-bd_dom"/>
</dbReference>
<keyword evidence="3" id="KW-1185">Reference proteome</keyword>
<gene>
    <name evidence="2" type="ORF">GO755_10960</name>
</gene>
<evidence type="ECO:0000313" key="2">
    <source>
        <dbReference type="EMBL" id="MVM30553.1"/>
    </source>
</evidence>
<dbReference type="AlphaFoldDB" id="A0A7K1S9P1"/>
<dbReference type="RefSeq" id="WP_157584780.1">
    <property type="nucleotide sequence ID" value="NZ_WPIN01000003.1"/>
</dbReference>
<evidence type="ECO:0000313" key="3">
    <source>
        <dbReference type="Proteomes" id="UP000436006"/>
    </source>
</evidence>
<dbReference type="PANTHER" id="PTHR43355:SF2">
    <property type="entry name" value="FLAVIN REDUCTASE (NADPH)"/>
    <property type="match status" value="1"/>
</dbReference>